<protein>
    <recommendedName>
        <fullName evidence="1">methylmalonate-semialdehyde dehydrogenase (CoA acylating)</fullName>
        <ecNumber evidence="1">1.2.1.27</ecNumber>
    </recommendedName>
</protein>
<dbReference type="eggNOG" id="COG1012">
    <property type="taxonomic scope" value="Bacteria"/>
</dbReference>
<dbReference type="PANTHER" id="PTHR43866:SF4">
    <property type="entry name" value="MALONATE-SEMIALDEHYDE DEHYDROGENASE"/>
    <property type="match status" value="1"/>
</dbReference>
<dbReference type="InterPro" id="IPR016162">
    <property type="entry name" value="Ald_DH_N"/>
</dbReference>
<evidence type="ECO:0000259" key="4">
    <source>
        <dbReference type="Pfam" id="PF00171"/>
    </source>
</evidence>
<dbReference type="PANTHER" id="PTHR43866">
    <property type="entry name" value="MALONATE-SEMIALDEHYDE DEHYDROGENASE"/>
    <property type="match status" value="1"/>
</dbReference>
<dbReference type="Gene3D" id="3.40.605.10">
    <property type="entry name" value="Aldehyde Dehydrogenase, Chain A, domain 1"/>
    <property type="match status" value="1"/>
</dbReference>
<dbReference type="STRING" id="1192034.CAP_8583"/>
<dbReference type="GO" id="GO:0004491">
    <property type="term" value="F:methylmalonate-semialdehyde dehydrogenase (acylating, NAD) activity"/>
    <property type="evidence" value="ECO:0007669"/>
    <property type="project" value="UniProtKB-EC"/>
</dbReference>
<dbReference type="PROSITE" id="PS00070">
    <property type="entry name" value="ALDEHYDE_DEHYDR_CYS"/>
    <property type="match status" value="1"/>
</dbReference>
<dbReference type="GO" id="GO:0006210">
    <property type="term" value="P:thymine catabolic process"/>
    <property type="evidence" value="ECO:0007669"/>
    <property type="project" value="TreeGrafter"/>
</dbReference>
<dbReference type="FunFam" id="3.40.309.10:FF:000002">
    <property type="entry name" value="Methylmalonate-semialdehyde dehydrogenase (Acylating)"/>
    <property type="match status" value="1"/>
</dbReference>
<accession>A0A017SX33</accession>
<dbReference type="CDD" id="cd07085">
    <property type="entry name" value="ALDH_F6_MMSDH"/>
    <property type="match status" value="1"/>
</dbReference>
<dbReference type="InterPro" id="IPR015590">
    <property type="entry name" value="Aldehyde_DH_dom"/>
</dbReference>
<dbReference type="EC" id="1.2.1.27" evidence="1"/>
<evidence type="ECO:0000256" key="2">
    <source>
        <dbReference type="ARBA" id="ARBA00023002"/>
    </source>
</evidence>
<dbReference type="SUPFAM" id="SSF53720">
    <property type="entry name" value="ALDH-like"/>
    <property type="match status" value="1"/>
</dbReference>
<dbReference type="GO" id="GO:0006574">
    <property type="term" value="P:L-valine catabolic process"/>
    <property type="evidence" value="ECO:0007669"/>
    <property type="project" value="TreeGrafter"/>
</dbReference>
<evidence type="ECO:0000256" key="3">
    <source>
        <dbReference type="ARBA" id="ARBA00023027"/>
    </source>
</evidence>
<keyword evidence="6" id="KW-1185">Reference proteome</keyword>
<dbReference type="InterPro" id="IPR016163">
    <property type="entry name" value="Ald_DH_C"/>
</dbReference>
<sequence length="483" mass="51354">MTRVLENYIGGAWSRSSGTTLLDVKNPATGEVLAQVPLSTAGDVDTAVKAARAAFPAWRATPPAVRARYLFKLREVLDAHREEIAAICTSEHGKTLSESRNDFGRGIENVEHAAGIPTLMMGQNLEDVATAIDCQTIRQPLGVFAAITPFNFPPMVPLWFLPYAIATGNTFVLKPSEQVPLTQRRIFELIQSIGLPPGVLNLVNGGKDVVNGLCTHPDVAGVSFVGSSSVALHVYRTAAEHGKRVQALGGAKNFIVVLPDANRERAIANVAESIYGCSGQRCLAGSMIVGVGEAYEWVREALHEAARAIVLGDGSKPGVTMGPVVSAAAKDRILSCIEQGTREGARLTLDGRGATVEGCPNGNWIGPSIFEDVQPGMSVATEEIFGPVACLMRAQSLDEAIAAANRSRYGNAASVYTTSGKAARQFHNQIEAGMVGVNIGVAAPMAFFPFGGQKASFYGDTKAHGPTAIDFYTERKVVITRWF</sequence>
<dbReference type="Proteomes" id="UP000019678">
    <property type="component" value="Unassembled WGS sequence"/>
</dbReference>
<dbReference type="AlphaFoldDB" id="A0A017SX33"/>
<proteinExistence type="predicted"/>
<organism evidence="5 6">
    <name type="scientific">Chondromyces apiculatus DSM 436</name>
    <dbReference type="NCBI Taxonomy" id="1192034"/>
    <lineage>
        <taxon>Bacteria</taxon>
        <taxon>Pseudomonadati</taxon>
        <taxon>Myxococcota</taxon>
        <taxon>Polyangia</taxon>
        <taxon>Polyangiales</taxon>
        <taxon>Polyangiaceae</taxon>
        <taxon>Chondromyces</taxon>
    </lineage>
</organism>
<dbReference type="InterPro" id="IPR016161">
    <property type="entry name" value="Ald_DH/histidinol_DH"/>
</dbReference>
<dbReference type="EMBL" id="ASRX01000087">
    <property type="protein sequence ID" value="EYF01160.1"/>
    <property type="molecule type" value="Genomic_DNA"/>
</dbReference>
<dbReference type="FunFam" id="3.40.605.10:FF:000003">
    <property type="entry name" value="Methylmalonate-semialdehyde dehydrogenase [acylating]"/>
    <property type="match status" value="1"/>
</dbReference>
<reference evidence="5 6" key="1">
    <citation type="submission" date="2013-05" db="EMBL/GenBank/DDBJ databases">
        <title>Genome assembly of Chondromyces apiculatus DSM 436.</title>
        <authorList>
            <person name="Sharma G."/>
            <person name="Khatri I."/>
            <person name="Kaur C."/>
            <person name="Mayilraj S."/>
            <person name="Subramanian S."/>
        </authorList>
    </citation>
    <scope>NUCLEOTIDE SEQUENCE [LARGE SCALE GENOMIC DNA]</scope>
    <source>
        <strain evidence="5 6">DSM 436</strain>
    </source>
</reference>
<keyword evidence="2" id="KW-0560">Oxidoreductase</keyword>
<keyword evidence="3" id="KW-0520">NAD</keyword>
<feature type="domain" description="Aldehyde dehydrogenase" evidence="4">
    <location>
        <begin position="13"/>
        <end position="478"/>
    </location>
</feature>
<evidence type="ECO:0000313" key="6">
    <source>
        <dbReference type="Proteomes" id="UP000019678"/>
    </source>
</evidence>
<comment type="caution">
    <text evidence="5">The sequence shown here is derived from an EMBL/GenBank/DDBJ whole genome shotgun (WGS) entry which is preliminary data.</text>
</comment>
<gene>
    <name evidence="5" type="ORF">CAP_8583</name>
</gene>
<dbReference type="Pfam" id="PF00171">
    <property type="entry name" value="Aldedh"/>
    <property type="match status" value="1"/>
</dbReference>
<dbReference type="Gene3D" id="3.40.309.10">
    <property type="entry name" value="Aldehyde Dehydrogenase, Chain A, domain 2"/>
    <property type="match status" value="1"/>
</dbReference>
<dbReference type="InterPro" id="IPR010061">
    <property type="entry name" value="MeMal-semiAld_DH"/>
</dbReference>
<evidence type="ECO:0000313" key="5">
    <source>
        <dbReference type="EMBL" id="EYF01160.1"/>
    </source>
</evidence>
<evidence type="ECO:0000256" key="1">
    <source>
        <dbReference type="ARBA" id="ARBA00013048"/>
    </source>
</evidence>
<dbReference type="NCBIfam" id="TIGR01722">
    <property type="entry name" value="MMSDH"/>
    <property type="match status" value="1"/>
</dbReference>
<name>A0A017SX33_9BACT</name>
<dbReference type="InterPro" id="IPR016160">
    <property type="entry name" value="Ald_DH_CS_CYS"/>
</dbReference>